<organism evidence="4 5">
    <name type="scientific">Streblomastix strix</name>
    <dbReference type="NCBI Taxonomy" id="222440"/>
    <lineage>
        <taxon>Eukaryota</taxon>
        <taxon>Metamonada</taxon>
        <taxon>Preaxostyla</taxon>
        <taxon>Oxymonadida</taxon>
        <taxon>Streblomastigidae</taxon>
        <taxon>Streblomastix</taxon>
    </lineage>
</organism>
<keyword evidence="2" id="KW-0378">Hydrolase</keyword>
<keyword evidence="1" id="KW-0479">Metal-binding</keyword>
<dbReference type="GO" id="GO:0007165">
    <property type="term" value="P:signal transduction"/>
    <property type="evidence" value="ECO:0007669"/>
    <property type="project" value="InterPro"/>
</dbReference>
<protein>
    <recommendedName>
        <fullName evidence="3">PDEase domain-containing protein</fullName>
    </recommendedName>
</protein>
<dbReference type="Pfam" id="PF00233">
    <property type="entry name" value="PDEase_I"/>
    <property type="match status" value="1"/>
</dbReference>
<feature type="domain" description="PDEase" evidence="3">
    <location>
        <begin position="1"/>
        <end position="97"/>
    </location>
</feature>
<dbReference type="InterPro" id="IPR002073">
    <property type="entry name" value="PDEase_catalytic_dom"/>
</dbReference>
<evidence type="ECO:0000313" key="5">
    <source>
        <dbReference type="Proteomes" id="UP000324800"/>
    </source>
</evidence>
<dbReference type="Proteomes" id="UP000324800">
    <property type="component" value="Unassembled WGS sequence"/>
</dbReference>
<sequence>MGSQCRQFKIAKKATLAVSREFFQQGDLERMGKMAVSKFMDRTTANDKEIANSQIGFIDFLLGPLIDAVSPHINADLRVKTELNHNRSAWRRIALGCEPDDEEDISDVEGSNEVFNPIRDGDADKSKYQFLGERFDELMSADLGEILNAIDVAFGKQEGKSE</sequence>
<dbReference type="SUPFAM" id="SSF109604">
    <property type="entry name" value="HD-domain/PDEase-like"/>
    <property type="match status" value="1"/>
</dbReference>
<dbReference type="GO" id="GO:0046872">
    <property type="term" value="F:metal ion binding"/>
    <property type="evidence" value="ECO:0007669"/>
    <property type="project" value="UniProtKB-KW"/>
</dbReference>
<dbReference type="AlphaFoldDB" id="A0A5J4R828"/>
<dbReference type="PROSITE" id="PS51845">
    <property type="entry name" value="PDEASE_I_2"/>
    <property type="match status" value="1"/>
</dbReference>
<evidence type="ECO:0000259" key="3">
    <source>
        <dbReference type="PROSITE" id="PS51845"/>
    </source>
</evidence>
<evidence type="ECO:0000313" key="4">
    <source>
        <dbReference type="EMBL" id="KAA6328803.1"/>
    </source>
</evidence>
<gene>
    <name evidence="4" type="ORF">EZS28_053677</name>
</gene>
<name>A0A5J4R828_9EUKA</name>
<reference evidence="4 5" key="1">
    <citation type="submission" date="2019-03" db="EMBL/GenBank/DDBJ databases">
        <title>Single cell metagenomics reveals metabolic interactions within the superorganism composed of flagellate Streblomastix strix and complex community of Bacteroidetes bacteria on its surface.</title>
        <authorList>
            <person name="Treitli S.C."/>
            <person name="Kolisko M."/>
            <person name="Husnik F."/>
            <person name="Keeling P."/>
            <person name="Hampl V."/>
        </authorList>
    </citation>
    <scope>NUCLEOTIDE SEQUENCE [LARGE SCALE GENOMIC DNA]</scope>
    <source>
        <strain evidence="4">ST1C</strain>
    </source>
</reference>
<evidence type="ECO:0000256" key="1">
    <source>
        <dbReference type="ARBA" id="ARBA00022723"/>
    </source>
</evidence>
<dbReference type="InterPro" id="IPR036971">
    <property type="entry name" value="PDEase_catalytic_dom_sf"/>
</dbReference>
<accession>A0A5J4R828</accession>
<proteinExistence type="predicted"/>
<dbReference type="EMBL" id="SNRW01043229">
    <property type="protein sequence ID" value="KAA6328803.1"/>
    <property type="molecule type" value="Genomic_DNA"/>
</dbReference>
<comment type="caution">
    <text evidence="4">The sequence shown here is derived from an EMBL/GenBank/DDBJ whole genome shotgun (WGS) entry which is preliminary data.</text>
</comment>
<dbReference type="PANTHER" id="PTHR11347">
    <property type="entry name" value="CYCLIC NUCLEOTIDE PHOSPHODIESTERASE"/>
    <property type="match status" value="1"/>
</dbReference>
<evidence type="ECO:0000256" key="2">
    <source>
        <dbReference type="ARBA" id="ARBA00022801"/>
    </source>
</evidence>
<dbReference type="GO" id="GO:0004114">
    <property type="term" value="F:3',5'-cyclic-nucleotide phosphodiesterase activity"/>
    <property type="evidence" value="ECO:0007669"/>
    <property type="project" value="InterPro"/>
</dbReference>
<dbReference type="OrthoDB" id="546632at2759"/>
<dbReference type="Gene3D" id="1.10.1300.10">
    <property type="entry name" value="3'5'-cyclic nucleotide phosphodiesterase, catalytic domain"/>
    <property type="match status" value="1"/>
</dbReference>